<reference evidence="1 2" key="1">
    <citation type="submission" date="2019-08" db="EMBL/GenBank/DDBJ databases">
        <authorList>
            <person name="Dhanesh K."/>
            <person name="Kumar G."/>
            <person name="Sasikala C."/>
            <person name="Venkata Ramana C."/>
        </authorList>
    </citation>
    <scope>NUCLEOTIDE SEQUENCE [LARGE SCALE GENOMIC DNA]</scope>
    <source>
        <strain evidence="1 2">JC645</strain>
    </source>
</reference>
<name>A0A5M6DCV5_9BACT</name>
<dbReference type="EMBL" id="VWOX01000003">
    <property type="protein sequence ID" value="KAA5545407.1"/>
    <property type="molecule type" value="Genomic_DNA"/>
</dbReference>
<dbReference type="AlphaFoldDB" id="A0A5M6DCV5"/>
<keyword evidence="2" id="KW-1185">Reference proteome</keyword>
<accession>A0A5M6DCV5</accession>
<gene>
    <name evidence="1" type="ORF">FYK55_07080</name>
</gene>
<comment type="caution">
    <text evidence="1">The sequence shown here is derived from an EMBL/GenBank/DDBJ whole genome shotgun (WGS) entry which is preliminary data.</text>
</comment>
<organism evidence="1 2">
    <name type="scientific">Roseiconus nitratireducens</name>
    <dbReference type="NCBI Taxonomy" id="2605748"/>
    <lineage>
        <taxon>Bacteria</taxon>
        <taxon>Pseudomonadati</taxon>
        <taxon>Planctomycetota</taxon>
        <taxon>Planctomycetia</taxon>
        <taxon>Pirellulales</taxon>
        <taxon>Pirellulaceae</taxon>
        <taxon>Roseiconus</taxon>
    </lineage>
</organism>
<evidence type="ECO:0000313" key="2">
    <source>
        <dbReference type="Proteomes" id="UP000324479"/>
    </source>
</evidence>
<protein>
    <submittedName>
        <fullName evidence="1">Uncharacterized protein</fullName>
    </submittedName>
</protein>
<proteinExistence type="predicted"/>
<sequence length="293" mass="33264">MVIFLIAFPNAAGGHASRVVIAQMRTGPAAGSIEAERGVRKSLRSSLTEAATPDRIMGVGFFCLRNSLRPNQPRSDFAAARLFFWHVGPCVINTCSDLRGILAPLWRRNSLPGNDLRRQEFFHFLAKNLSGSGRILRIIFYKLLENLLPWKSLESAEKGSASVSQSGQWYLDYACQIIPSMKGVIEMNKKETLLRAATDIIRSVAEIELNIGDLRYLYDSELSDVHDAIKKAGSKQLDDACRAEWTLRNTVFNGWLYRVHQLSDSQVKQLENDNEKYRSWRAAWEKERMQNLK</sequence>
<dbReference type="RefSeq" id="WP_161604356.1">
    <property type="nucleotide sequence ID" value="NZ_VWOX01000003.1"/>
</dbReference>
<evidence type="ECO:0000313" key="1">
    <source>
        <dbReference type="EMBL" id="KAA5545407.1"/>
    </source>
</evidence>
<dbReference type="Proteomes" id="UP000324479">
    <property type="component" value="Unassembled WGS sequence"/>
</dbReference>